<name>A0A2C9KM58_BIOGL</name>
<evidence type="ECO:0000259" key="2">
    <source>
        <dbReference type="PROSITE" id="PS50033"/>
    </source>
</evidence>
<dbReference type="Pfam" id="PF00789">
    <property type="entry name" value="UBX"/>
    <property type="match status" value="1"/>
</dbReference>
<feature type="compositionally biased region" description="Basic and acidic residues" evidence="1">
    <location>
        <begin position="86"/>
        <end position="96"/>
    </location>
</feature>
<gene>
    <name evidence="3" type="primary">106077745</name>
</gene>
<organism evidence="3 4">
    <name type="scientific">Biomphalaria glabrata</name>
    <name type="common">Bloodfluke planorb</name>
    <name type="synonym">Freshwater snail</name>
    <dbReference type="NCBI Taxonomy" id="6526"/>
    <lineage>
        <taxon>Eukaryota</taxon>
        <taxon>Metazoa</taxon>
        <taxon>Spiralia</taxon>
        <taxon>Lophotrochozoa</taxon>
        <taxon>Mollusca</taxon>
        <taxon>Gastropoda</taxon>
        <taxon>Heterobranchia</taxon>
        <taxon>Euthyneura</taxon>
        <taxon>Panpulmonata</taxon>
        <taxon>Hygrophila</taxon>
        <taxon>Lymnaeoidea</taxon>
        <taxon>Planorbidae</taxon>
        <taxon>Biomphalaria</taxon>
    </lineage>
</organism>
<dbReference type="OrthoDB" id="436606at2759"/>
<feature type="domain" description="UBX" evidence="2">
    <location>
        <begin position="260"/>
        <end position="330"/>
    </location>
</feature>
<evidence type="ECO:0000256" key="1">
    <source>
        <dbReference type="SAM" id="MobiDB-lite"/>
    </source>
</evidence>
<feature type="compositionally biased region" description="Low complexity" evidence="1">
    <location>
        <begin position="7"/>
        <end position="25"/>
    </location>
</feature>
<dbReference type="InterPro" id="IPR001012">
    <property type="entry name" value="UBX_dom"/>
</dbReference>
<dbReference type="Gene3D" id="3.10.20.90">
    <property type="entry name" value="Phosphatidylinositol 3-kinase Catalytic Subunit, Chain A, domain 1"/>
    <property type="match status" value="1"/>
</dbReference>
<feature type="compositionally biased region" description="Polar residues" evidence="1">
    <location>
        <begin position="41"/>
        <end position="57"/>
    </location>
</feature>
<feature type="compositionally biased region" description="Polar residues" evidence="1">
    <location>
        <begin position="225"/>
        <end position="241"/>
    </location>
</feature>
<dbReference type="Proteomes" id="UP000076420">
    <property type="component" value="Unassembled WGS sequence"/>
</dbReference>
<reference evidence="3" key="1">
    <citation type="submission" date="2020-05" db="UniProtKB">
        <authorList>
            <consortium name="EnsemblMetazoa"/>
        </authorList>
    </citation>
    <scope>IDENTIFICATION</scope>
    <source>
        <strain evidence="3">BB02</strain>
    </source>
</reference>
<dbReference type="PROSITE" id="PS50033">
    <property type="entry name" value="UBX"/>
    <property type="match status" value="1"/>
</dbReference>
<protein>
    <recommendedName>
        <fullName evidence="2">UBX domain-containing protein</fullName>
    </recommendedName>
</protein>
<evidence type="ECO:0000313" key="3">
    <source>
        <dbReference type="EnsemblMetazoa" id="BGLB021292-PA"/>
    </source>
</evidence>
<dbReference type="EnsemblMetazoa" id="BGLB021292-RA">
    <property type="protein sequence ID" value="BGLB021292-PA"/>
    <property type="gene ID" value="BGLB021292"/>
</dbReference>
<sequence length="334" mass="36958">MQPRPPSSSTGTPSSNRPFSSSRARSALRKSVDLYEPPLSPQQVNDSSIARPTSSFSKYRPLPAIGSPSPTELEEKLQVKQPIPPEEVRSQADIHKPQLKRFPSLENRENHHTLKTKLASFPGENVSAHHSMSINSSNVSSPSQNMSSSSQNMSSSSYSNFNTAVEGIEKLDLSQLEKPPYSSRRRKSLSNSPSHGSHKISPHKKTQNTNGELYDADDDDSDSSNTKNNKSITPTKPSNGNKKPVIIPSPDHYEAKEILLAVKLPINGTRHQRFFHTNERLRSIVEFAEEVAGQDFGGYVLVSSAPRILYTDLHETIAESGLRDKSVLHLEELD</sequence>
<accession>A0A2C9KM58</accession>
<dbReference type="KEGG" id="bgt:106077745"/>
<feature type="compositionally biased region" description="Basic residues" evidence="1">
    <location>
        <begin position="196"/>
        <end position="206"/>
    </location>
</feature>
<dbReference type="RefSeq" id="XP_013093918.2">
    <property type="nucleotide sequence ID" value="XM_013238464.2"/>
</dbReference>
<proteinExistence type="predicted"/>
<dbReference type="AlphaFoldDB" id="A0A2C9KM58"/>
<feature type="compositionally biased region" description="Low complexity" evidence="1">
    <location>
        <begin position="131"/>
        <end position="158"/>
    </location>
</feature>
<evidence type="ECO:0000313" key="4">
    <source>
        <dbReference type="Proteomes" id="UP000076420"/>
    </source>
</evidence>
<dbReference type="VEuPathDB" id="VectorBase:BGLAX_043447"/>
<feature type="region of interest" description="Disordered" evidence="1">
    <location>
        <begin position="1"/>
        <end position="158"/>
    </location>
</feature>
<dbReference type="VEuPathDB" id="VectorBase:BGLB021292"/>
<feature type="region of interest" description="Disordered" evidence="1">
    <location>
        <begin position="171"/>
        <end position="248"/>
    </location>
</feature>
<dbReference type="STRING" id="6526.A0A2C9KM58"/>
<dbReference type="InterPro" id="IPR029071">
    <property type="entry name" value="Ubiquitin-like_domsf"/>
</dbReference>
<dbReference type="SUPFAM" id="SSF54236">
    <property type="entry name" value="Ubiquitin-like"/>
    <property type="match status" value="1"/>
</dbReference>